<dbReference type="GO" id="GO:0005886">
    <property type="term" value="C:plasma membrane"/>
    <property type="evidence" value="ECO:0007669"/>
    <property type="project" value="TreeGrafter"/>
</dbReference>
<dbReference type="InterPro" id="IPR003591">
    <property type="entry name" value="Leu-rich_rpt_typical-subtyp"/>
</dbReference>
<proteinExistence type="predicted"/>
<dbReference type="AlphaFoldDB" id="A0AAE0SQS1"/>
<keyword evidence="3" id="KW-0677">Repeat</keyword>
<keyword evidence="4" id="KW-1015">Disulfide bond</keyword>
<feature type="signal peptide" evidence="5">
    <location>
        <begin position="1"/>
        <end position="25"/>
    </location>
</feature>
<gene>
    <name evidence="7" type="ORF">CHS0354_024673</name>
</gene>
<dbReference type="Gene3D" id="2.60.40.10">
    <property type="entry name" value="Immunoglobulins"/>
    <property type="match status" value="2"/>
</dbReference>
<comment type="caution">
    <text evidence="7">The sequence shown here is derived from an EMBL/GenBank/DDBJ whole genome shotgun (WGS) entry which is preliminary data.</text>
</comment>
<dbReference type="SMART" id="SM00365">
    <property type="entry name" value="LRR_SD22"/>
    <property type="match status" value="4"/>
</dbReference>
<dbReference type="PROSITE" id="PS50853">
    <property type="entry name" value="FN3"/>
    <property type="match status" value="1"/>
</dbReference>
<evidence type="ECO:0000256" key="2">
    <source>
        <dbReference type="ARBA" id="ARBA00022729"/>
    </source>
</evidence>
<evidence type="ECO:0000256" key="1">
    <source>
        <dbReference type="ARBA" id="ARBA00022614"/>
    </source>
</evidence>
<keyword evidence="8" id="KW-1185">Reference proteome</keyword>
<reference evidence="7" key="1">
    <citation type="journal article" date="2021" name="Genome Biol. Evol.">
        <title>A High-Quality Reference Genome for a Parasitic Bivalve with Doubly Uniparental Inheritance (Bivalvia: Unionida).</title>
        <authorList>
            <person name="Smith C.H."/>
        </authorList>
    </citation>
    <scope>NUCLEOTIDE SEQUENCE</scope>
    <source>
        <strain evidence="7">CHS0354</strain>
    </source>
</reference>
<keyword evidence="1" id="KW-0433">Leucine-rich repeat</keyword>
<dbReference type="Pfam" id="PF13855">
    <property type="entry name" value="LRR_8"/>
    <property type="match status" value="4"/>
</dbReference>
<dbReference type="SMART" id="SM00082">
    <property type="entry name" value="LRRCT"/>
    <property type="match status" value="1"/>
</dbReference>
<dbReference type="InterPro" id="IPR003961">
    <property type="entry name" value="FN3_dom"/>
</dbReference>
<keyword evidence="2 5" id="KW-0732">Signal</keyword>
<dbReference type="InterPro" id="IPR000483">
    <property type="entry name" value="Cys-rich_flank_reg_C"/>
</dbReference>
<evidence type="ECO:0000313" key="8">
    <source>
        <dbReference type="Proteomes" id="UP001195483"/>
    </source>
</evidence>
<evidence type="ECO:0000259" key="6">
    <source>
        <dbReference type="PROSITE" id="PS50853"/>
    </source>
</evidence>
<evidence type="ECO:0000313" key="7">
    <source>
        <dbReference type="EMBL" id="KAK3596059.1"/>
    </source>
</evidence>
<dbReference type="PANTHER" id="PTHR24369">
    <property type="entry name" value="ANTIGEN BSP, PUTATIVE-RELATED"/>
    <property type="match status" value="1"/>
</dbReference>
<protein>
    <recommendedName>
        <fullName evidence="6">Fibronectin type-III domain-containing protein</fullName>
    </recommendedName>
</protein>
<dbReference type="EMBL" id="JAEAOA010001461">
    <property type="protein sequence ID" value="KAK3596059.1"/>
    <property type="molecule type" value="Genomic_DNA"/>
</dbReference>
<evidence type="ECO:0000256" key="4">
    <source>
        <dbReference type="ARBA" id="ARBA00023157"/>
    </source>
</evidence>
<reference evidence="7" key="2">
    <citation type="journal article" date="2021" name="Genome Biol. Evol.">
        <title>Developing a high-quality reference genome for a parasitic bivalve with doubly uniparental inheritance (Bivalvia: Unionida).</title>
        <authorList>
            <person name="Smith C.H."/>
        </authorList>
    </citation>
    <scope>NUCLEOTIDE SEQUENCE</scope>
    <source>
        <strain evidence="7">CHS0354</strain>
        <tissue evidence="7">Mantle</tissue>
    </source>
</reference>
<organism evidence="7 8">
    <name type="scientific">Potamilus streckersoni</name>
    <dbReference type="NCBI Taxonomy" id="2493646"/>
    <lineage>
        <taxon>Eukaryota</taxon>
        <taxon>Metazoa</taxon>
        <taxon>Spiralia</taxon>
        <taxon>Lophotrochozoa</taxon>
        <taxon>Mollusca</taxon>
        <taxon>Bivalvia</taxon>
        <taxon>Autobranchia</taxon>
        <taxon>Heteroconchia</taxon>
        <taxon>Palaeoheterodonta</taxon>
        <taxon>Unionida</taxon>
        <taxon>Unionoidea</taxon>
        <taxon>Unionidae</taxon>
        <taxon>Ambleminae</taxon>
        <taxon>Lampsilini</taxon>
        <taxon>Potamilus</taxon>
    </lineage>
</organism>
<dbReference type="PROSITE" id="PS51450">
    <property type="entry name" value="LRR"/>
    <property type="match status" value="3"/>
</dbReference>
<dbReference type="SMART" id="SM00369">
    <property type="entry name" value="LRR_TYP"/>
    <property type="match status" value="8"/>
</dbReference>
<dbReference type="InterPro" id="IPR050541">
    <property type="entry name" value="LRR_TM_domain-containing"/>
</dbReference>
<dbReference type="InterPro" id="IPR001611">
    <property type="entry name" value="Leu-rich_rpt"/>
</dbReference>
<evidence type="ECO:0000256" key="3">
    <source>
        <dbReference type="ARBA" id="ARBA00022737"/>
    </source>
</evidence>
<dbReference type="SUPFAM" id="SSF52058">
    <property type="entry name" value="L domain-like"/>
    <property type="match status" value="2"/>
</dbReference>
<dbReference type="Gene3D" id="3.80.10.10">
    <property type="entry name" value="Ribonuclease Inhibitor"/>
    <property type="match status" value="4"/>
</dbReference>
<dbReference type="SUPFAM" id="SSF49265">
    <property type="entry name" value="Fibronectin type III"/>
    <property type="match status" value="1"/>
</dbReference>
<sequence>MANIKRRLSGAIATFIICEIIYSEAQPGCTSPAIKCGCEKRNNKFIINCRDKKLTQIPVFTNTNTEYDELTFSTSYPDTLMCSVCNRITSIPPKAFEHLRVKRIDLTRNALTDISNDSFAGVEPYLQELLLEGDRTNEPNYAALKNLTGLTTLHLEKFQQNTLNSNNIFGYLQNLESLKLKTFKSLSLIDSAAFQNKVPKLKTLWLEDLPLVTYPAGAVLNIPSLQTLHFINTPVNKLYSQSFKDLDNLKVLDLSHNDIDSIENDTFTGITDTLLFLNLAVNRLGYNTNARESLIFLSSKNWINLEHLSLAYNNLNALPEGPFRTMPSLTYLILESCQLPSVSSGLLQGLQNLHTLEISQNKITGISVNAFVHTPQLTDLRLYQQHQKFSKDIALDFPPTAVESIRVSLAHLNLDQNLVNVSQIWEIIELLTNLEELKLRSTNLVAVPDFVFRYHTQLQFLDLSENQITTVDQKNFHGLKDTLTSLSLANNNLTTIDECVFNDFSKLSYLYLTGNMWNCDCHLLWLYDWIKNKMLTHPYIEYIVECVCHSPPRLSENYIQDVNRYDLSCIPVYIPYTCLDYYITPTITTTTSTTTSKPPHIFRIFITEVMIFSINVFWTIDDKSVVTGYVLSIVDLQNTSSRTLTNLHRDNTIFKFKGLRPQRTYNICLQVELNNILNQNLISCVTQSTKSVPAFELFKKTISDTYIEVRWKVSDMTEITGFRLFVFPLSNARDMRYATIPRDGSSFLFSNLRSGESYLICLKLIINGQVYDKQEKCIIVQANQSNKTVLRRTATNIQSII</sequence>
<feature type="domain" description="Fibronectin type-III" evidence="6">
    <location>
        <begin position="598"/>
        <end position="692"/>
    </location>
</feature>
<evidence type="ECO:0000256" key="5">
    <source>
        <dbReference type="SAM" id="SignalP"/>
    </source>
</evidence>
<feature type="chain" id="PRO_5042225937" description="Fibronectin type-III domain-containing protein" evidence="5">
    <location>
        <begin position="26"/>
        <end position="801"/>
    </location>
</feature>
<dbReference type="Proteomes" id="UP001195483">
    <property type="component" value="Unassembled WGS sequence"/>
</dbReference>
<dbReference type="CDD" id="cd00063">
    <property type="entry name" value="FN3"/>
    <property type="match status" value="2"/>
</dbReference>
<dbReference type="InterPro" id="IPR036116">
    <property type="entry name" value="FN3_sf"/>
</dbReference>
<dbReference type="InterPro" id="IPR013783">
    <property type="entry name" value="Ig-like_fold"/>
</dbReference>
<reference evidence="7" key="3">
    <citation type="submission" date="2023-05" db="EMBL/GenBank/DDBJ databases">
        <authorList>
            <person name="Smith C.H."/>
        </authorList>
    </citation>
    <scope>NUCLEOTIDE SEQUENCE</scope>
    <source>
        <strain evidence="7">CHS0354</strain>
        <tissue evidence="7">Mantle</tissue>
    </source>
</reference>
<dbReference type="PANTHER" id="PTHR24369:SF210">
    <property type="entry name" value="CHAOPTIN-RELATED"/>
    <property type="match status" value="1"/>
</dbReference>
<name>A0AAE0SQS1_9BIVA</name>
<dbReference type="InterPro" id="IPR032675">
    <property type="entry name" value="LRR_dom_sf"/>
</dbReference>
<accession>A0AAE0SQS1</accession>